<name>A0A7J9AUR7_9ROSI</name>
<organism evidence="2 3">
    <name type="scientific">Gossypium laxum</name>
    <dbReference type="NCBI Taxonomy" id="34288"/>
    <lineage>
        <taxon>Eukaryota</taxon>
        <taxon>Viridiplantae</taxon>
        <taxon>Streptophyta</taxon>
        <taxon>Embryophyta</taxon>
        <taxon>Tracheophyta</taxon>
        <taxon>Spermatophyta</taxon>
        <taxon>Magnoliopsida</taxon>
        <taxon>eudicotyledons</taxon>
        <taxon>Gunneridae</taxon>
        <taxon>Pentapetalae</taxon>
        <taxon>rosids</taxon>
        <taxon>malvids</taxon>
        <taxon>Malvales</taxon>
        <taxon>Malvaceae</taxon>
        <taxon>Malvoideae</taxon>
        <taxon>Gossypium</taxon>
    </lineage>
</organism>
<feature type="non-terminal residue" evidence="2">
    <location>
        <position position="23"/>
    </location>
</feature>
<sequence>MFKSFGCGSRDDLQRSDRNGFNM</sequence>
<feature type="compositionally biased region" description="Basic and acidic residues" evidence="1">
    <location>
        <begin position="9"/>
        <end position="23"/>
    </location>
</feature>
<gene>
    <name evidence="2" type="ORF">Golax_000772</name>
</gene>
<accession>A0A7J9AUR7</accession>
<comment type="caution">
    <text evidence="2">The sequence shown here is derived from an EMBL/GenBank/DDBJ whole genome shotgun (WGS) entry which is preliminary data.</text>
</comment>
<dbReference type="AlphaFoldDB" id="A0A7J9AUR7"/>
<dbReference type="Proteomes" id="UP000593574">
    <property type="component" value="Unassembled WGS sequence"/>
</dbReference>
<feature type="region of interest" description="Disordered" evidence="1">
    <location>
        <begin position="1"/>
        <end position="23"/>
    </location>
</feature>
<proteinExistence type="predicted"/>
<dbReference type="EMBL" id="JABEZV010000013">
    <property type="protein sequence ID" value="MBA0727818.1"/>
    <property type="molecule type" value="Genomic_DNA"/>
</dbReference>
<reference evidence="2 3" key="1">
    <citation type="journal article" date="2019" name="Genome Biol. Evol.">
        <title>Insights into the evolution of the New World diploid cottons (Gossypium, subgenus Houzingenia) based on genome sequencing.</title>
        <authorList>
            <person name="Grover C.E."/>
            <person name="Arick M.A. 2nd"/>
            <person name="Thrash A."/>
            <person name="Conover J.L."/>
            <person name="Sanders W.S."/>
            <person name="Peterson D.G."/>
            <person name="Frelichowski J.E."/>
            <person name="Scheffler J.A."/>
            <person name="Scheffler B.E."/>
            <person name="Wendel J.F."/>
        </authorList>
    </citation>
    <scope>NUCLEOTIDE SEQUENCE [LARGE SCALE GENOMIC DNA]</scope>
    <source>
        <strain evidence="2">4</strain>
        <tissue evidence="2">Leaf</tissue>
    </source>
</reference>
<keyword evidence="3" id="KW-1185">Reference proteome</keyword>
<protein>
    <submittedName>
        <fullName evidence="2">Uncharacterized protein</fullName>
    </submittedName>
</protein>
<evidence type="ECO:0000256" key="1">
    <source>
        <dbReference type="SAM" id="MobiDB-lite"/>
    </source>
</evidence>
<evidence type="ECO:0000313" key="2">
    <source>
        <dbReference type="EMBL" id="MBA0727818.1"/>
    </source>
</evidence>
<evidence type="ECO:0000313" key="3">
    <source>
        <dbReference type="Proteomes" id="UP000593574"/>
    </source>
</evidence>